<dbReference type="AlphaFoldDB" id="A0AAU7VMY7"/>
<dbReference type="RefSeq" id="WP_350344164.1">
    <property type="nucleotide sequence ID" value="NZ_CP158367.1"/>
</dbReference>
<reference evidence="1" key="1">
    <citation type="journal article" date="2013" name="Extremophiles">
        <title>Proteinivorax tanatarense gen. nov., sp. nov., an anaerobic, haloalkaliphilic, proteolytic bacterium isolated from a decaying algal bloom, and proposal of Proteinivoraceae fam. nov.</title>
        <authorList>
            <person name="Kevbrin V."/>
            <person name="Boltyanskaya Y."/>
            <person name="Zhilina T."/>
            <person name="Kolganova T."/>
            <person name="Lavrentjeva E."/>
            <person name="Kuznetsov B."/>
        </authorList>
    </citation>
    <scope>NUCLEOTIDE SEQUENCE</scope>
    <source>
        <strain evidence="1">Z-910T</strain>
    </source>
</reference>
<evidence type="ECO:0000313" key="1">
    <source>
        <dbReference type="EMBL" id="XBX75420.1"/>
    </source>
</evidence>
<dbReference type="EMBL" id="CP158367">
    <property type="protein sequence ID" value="XBX75420.1"/>
    <property type="molecule type" value="Genomic_DNA"/>
</dbReference>
<proteinExistence type="predicted"/>
<gene>
    <name evidence="1" type="ORF">PRVXT_000543</name>
</gene>
<reference evidence="1" key="2">
    <citation type="submission" date="2024-06" db="EMBL/GenBank/DDBJ databases">
        <authorList>
            <person name="Petrova K.O."/>
            <person name="Toshchakov S.V."/>
            <person name="Boltjanskaja Y.V."/>
            <person name="Kevbrin V."/>
        </authorList>
    </citation>
    <scope>NUCLEOTIDE SEQUENCE</scope>
    <source>
        <strain evidence="1">Z-910T</strain>
    </source>
</reference>
<protein>
    <submittedName>
        <fullName evidence="1">Uncharacterized protein</fullName>
    </submittedName>
</protein>
<accession>A0AAU7VMY7</accession>
<name>A0AAU7VMY7_9FIRM</name>
<organism evidence="1">
    <name type="scientific">Proteinivorax tanatarense</name>
    <dbReference type="NCBI Taxonomy" id="1260629"/>
    <lineage>
        <taxon>Bacteria</taxon>
        <taxon>Bacillati</taxon>
        <taxon>Bacillota</taxon>
        <taxon>Clostridia</taxon>
        <taxon>Eubacteriales</taxon>
        <taxon>Proteinivoracaceae</taxon>
        <taxon>Proteinivorax</taxon>
    </lineage>
</organism>
<dbReference type="InterPro" id="IPR054192">
    <property type="entry name" value="DUF6897"/>
</dbReference>
<sequence>MMNYFAFLAFVFSLYTINEVSVINKRLKKSEDKVGRLKRSMGVDDKDMEAKQEYLLNYLGKKCFITFVDDNTVTGELEQCQDGWIKLRLKNGRIKLFKLVDVFSIEVKD</sequence>
<dbReference type="Pfam" id="PF21838">
    <property type="entry name" value="DUF6897"/>
    <property type="match status" value="1"/>
</dbReference>